<evidence type="ECO:0000259" key="16">
    <source>
        <dbReference type="SMART" id="SM00338"/>
    </source>
</evidence>
<evidence type="ECO:0000256" key="5">
    <source>
        <dbReference type="ARBA" id="ARBA00022499"/>
    </source>
</evidence>
<dbReference type="HOGENOM" id="CLU_991525_0_0_1"/>
<dbReference type="SMART" id="SM00338">
    <property type="entry name" value="BRLZ"/>
    <property type="match status" value="1"/>
</dbReference>
<evidence type="ECO:0000256" key="13">
    <source>
        <dbReference type="ARBA" id="ARBA00066263"/>
    </source>
</evidence>
<keyword evidence="3" id="KW-0217">Developmental protein</keyword>
<feature type="compositionally biased region" description="Polar residues" evidence="15">
    <location>
        <begin position="128"/>
        <end position="137"/>
    </location>
</feature>
<dbReference type="GO" id="GO:0045944">
    <property type="term" value="P:positive regulation of transcription by RNA polymerase II"/>
    <property type="evidence" value="ECO:0007669"/>
    <property type="project" value="UniProtKB-ARBA"/>
</dbReference>
<organism evidence="17 18">
    <name type="scientific">Trichoplax adhaerens</name>
    <name type="common">Trichoplax reptans</name>
    <dbReference type="NCBI Taxonomy" id="10228"/>
    <lineage>
        <taxon>Eukaryota</taxon>
        <taxon>Metazoa</taxon>
        <taxon>Placozoa</taxon>
        <taxon>Uniplacotomia</taxon>
        <taxon>Trichoplacea</taxon>
        <taxon>Trichoplacidae</taxon>
        <taxon>Trichoplax</taxon>
    </lineage>
</organism>
<keyword evidence="18" id="KW-1185">Reference proteome</keyword>
<evidence type="ECO:0000256" key="7">
    <source>
        <dbReference type="ARBA" id="ARBA00023015"/>
    </source>
</evidence>
<dbReference type="Pfam" id="PF03131">
    <property type="entry name" value="bZIP_Maf"/>
    <property type="match status" value="1"/>
</dbReference>
<feature type="compositionally biased region" description="Basic and acidic residues" evidence="15">
    <location>
        <begin position="172"/>
        <end position="183"/>
    </location>
</feature>
<dbReference type="eggNOG" id="KOG4196">
    <property type="taxonomic scope" value="Eukaryota"/>
</dbReference>
<name>B3RJE0_TRIAD</name>
<keyword evidence="8" id="KW-0238">DNA-binding</keyword>
<keyword evidence="11" id="KW-0539">Nucleus</keyword>
<dbReference type="EMBL" id="DS985241">
    <property type="protein sequence ID" value="EDV29807.1"/>
    <property type="molecule type" value="Genomic_DNA"/>
</dbReference>
<evidence type="ECO:0000256" key="8">
    <source>
        <dbReference type="ARBA" id="ARBA00023125"/>
    </source>
</evidence>
<feature type="region of interest" description="Disordered" evidence="15">
    <location>
        <begin position="121"/>
        <end position="183"/>
    </location>
</feature>
<dbReference type="GO" id="GO:0006357">
    <property type="term" value="P:regulation of transcription by RNA polymerase II"/>
    <property type="evidence" value="ECO:0000318"/>
    <property type="project" value="GO_Central"/>
</dbReference>
<dbReference type="SUPFAM" id="SSF47454">
    <property type="entry name" value="A DNA-binding domain in eukaryotic transcription factors"/>
    <property type="match status" value="1"/>
</dbReference>
<comment type="subunit">
    <text evidence="13">Interacts with FIZ1; this interaction represses transactivation. Interacts (via the leucine-zipper domain) with CRX.</text>
</comment>
<gene>
    <name evidence="17" type="ORF">TRIADDRAFT_52591</name>
</gene>
<dbReference type="PANTHER" id="PTHR10129:SF48">
    <property type="entry name" value="MAF-S, ISOFORM B"/>
    <property type="match status" value="1"/>
</dbReference>
<evidence type="ECO:0000313" key="18">
    <source>
        <dbReference type="Proteomes" id="UP000009022"/>
    </source>
</evidence>
<keyword evidence="4" id="KW-0963">Cytoplasm</keyword>
<dbReference type="InterPro" id="IPR024874">
    <property type="entry name" value="Transcription_factor_Maf_fam"/>
</dbReference>
<comment type="function">
    <text evidence="12">Acts as a transcriptional activator which regulates the expression of several rod-specific genes, including RHO and PDE6B. Also functions as a transcriptional coactivator, stimulating transcription mediated by the transcription factor CRX and NR2E3. Binds to the rhodopsin promoter in a sequence-specific manner.</text>
</comment>
<dbReference type="Gene3D" id="1.20.5.170">
    <property type="match status" value="1"/>
</dbReference>
<evidence type="ECO:0000256" key="4">
    <source>
        <dbReference type="ARBA" id="ARBA00022490"/>
    </source>
</evidence>
<keyword evidence="7" id="KW-0805">Transcription regulation</keyword>
<dbReference type="InterPro" id="IPR008917">
    <property type="entry name" value="TF_DNA-bd_sf"/>
</dbReference>
<feature type="domain" description="BZIP" evidence="16">
    <location>
        <begin position="213"/>
        <end position="277"/>
    </location>
</feature>
<evidence type="ECO:0000256" key="14">
    <source>
        <dbReference type="ARBA" id="ARBA00071773"/>
    </source>
</evidence>
<keyword evidence="10" id="KW-0804">Transcription</keyword>
<comment type="subcellular location">
    <subcellularLocation>
        <location evidence="2">Cytoplasm</location>
    </subcellularLocation>
    <subcellularLocation>
        <location evidence="1">Nucleus</location>
    </subcellularLocation>
</comment>
<dbReference type="GO" id="GO:0000981">
    <property type="term" value="F:DNA-binding transcription factor activity, RNA polymerase II-specific"/>
    <property type="evidence" value="ECO:0000318"/>
    <property type="project" value="GO_Central"/>
</dbReference>
<dbReference type="GO" id="GO:0005737">
    <property type="term" value="C:cytoplasm"/>
    <property type="evidence" value="ECO:0007669"/>
    <property type="project" value="UniProtKB-SubCell"/>
</dbReference>
<dbReference type="RefSeq" id="XP_002109009.1">
    <property type="nucleotide sequence ID" value="XM_002108973.1"/>
</dbReference>
<evidence type="ECO:0000256" key="6">
    <source>
        <dbReference type="ARBA" id="ARBA00022843"/>
    </source>
</evidence>
<dbReference type="GO" id="GO:0000978">
    <property type="term" value="F:RNA polymerase II cis-regulatory region sequence-specific DNA binding"/>
    <property type="evidence" value="ECO:0000318"/>
    <property type="project" value="GO_Central"/>
</dbReference>
<evidence type="ECO:0000313" key="17">
    <source>
        <dbReference type="EMBL" id="EDV29807.1"/>
    </source>
</evidence>
<dbReference type="CTD" id="6750223"/>
<reference evidence="17 18" key="1">
    <citation type="journal article" date="2008" name="Nature">
        <title>The Trichoplax genome and the nature of placozoans.</title>
        <authorList>
            <person name="Srivastava M."/>
            <person name="Begovic E."/>
            <person name="Chapman J."/>
            <person name="Putnam N.H."/>
            <person name="Hellsten U."/>
            <person name="Kawashima T."/>
            <person name="Kuo A."/>
            <person name="Mitros T."/>
            <person name="Salamov A."/>
            <person name="Carpenter M.L."/>
            <person name="Signorovitch A.Y."/>
            <person name="Moreno M.A."/>
            <person name="Kamm K."/>
            <person name="Grimwood J."/>
            <person name="Schmutz J."/>
            <person name="Shapiro H."/>
            <person name="Grigoriev I.V."/>
            <person name="Buss L.W."/>
            <person name="Schierwater B."/>
            <person name="Dellaporta S.L."/>
            <person name="Rokhsar D.S."/>
        </authorList>
    </citation>
    <scope>NUCLEOTIDE SEQUENCE [LARGE SCALE GENOMIC DNA]</scope>
    <source>
        <strain evidence="17 18">Grell-BS-1999</strain>
    </source>
</reference>
<proteinExistence type="predicted"/>
<evidence type="ECO:0000256" key="1">
    <source>
        <dbReference type="ARBA" id="ARBA00004123"/>
    </source>
</evidence>
<evidence type="ECO:0000256" key="15">
    <source>
        <dbReference type="SAM" id="MobiDB-lite"/>
    </source>
</evidence>
<accession>B3RJE0</accession>
<dbReference type="AlphaFoldDB" id="B3RJE0"/>
<dbReference type="Proteomes" id="UP000009022">
    <property type="component" value="Unassembled WGS sequence"/>
</dbReference>
<evidence type="ECO:0000256" key="10">
    <source>
        <dbReference type="ARBA" id="ARBA00023163"/>
    </source>
</evidence>
<dbReference type="KEGG" id="tad:TRIADDRAFT_52591"/>
<dbReference type="STRING" id="10228.B3RJE0"/>
<dbReference type="InterPro" id="IPR004827">
    <property type="entry name" value="bZIP"/>
</dbReference>
<dbReference type="InParanoid" id="B3RJE0"/>
<evidence type="ECO:0000256" key="9">
    <source>
        <dbReference type="ARBA" id="ARBA00023159"/>
    </source>
</evidence>
<evidence type="ECO:0000256" key="3">
    <source>
        <dbReference type="ARBA" id="ARBA00022473"/>
    </source>
</evidence>
<dbReference type="PhylomeDB" id="B3RJE0"/>
<protein>
    <recommendedName>
        <fullName evidence="14">Neural retina-specific leucine zipper protein</fullName>
    </recommendedName>
</protein>
<keyword evidence="9" id="KW-0010">Activator</keyword>
<evidence type="ECO:0000256" key="11">
    <source>
        <dbReference type="ARBA" id="ARBA00023242"/>
    </source>
</evidence>
<dbReference type="CDD" id="cd14697">
    <property type="entry name" value="bZIP_Maf"/>
    <property type="match status" value="1"/>
</dbReference>
<dbReference type="GO" id="GO:0005634">
    <property type="term" value="C:nucleus"/>
    <property type="evidence" value="ECO:0000318"/>
    <property type="project" value="GO_Central"/>
</dbReference>
<evidence type="ECO:0000256" key="2">
    <source>
        <dbReference type="ARBA" id="ARBA00004496"/>
    </source>
</evidence>
<keyword evidence="6" id="KW-0832">Ubl conjugation</keyword>
<dbReference type="PANTHER" id="PTHR10129">
    <property type="entry name" value="TRANSCRIPTION FACTOR MAF"/>
    <property type="match status" value="1"/>
</dbReference>
<evidence type="ECO:0000256" key="12">
    <source>
        <dbReference type="ARBA" id="ARBA00055281"/>
    </source>
</evidence>
<dbReference type="InterPro" id="IPR004826">
    <property type="entry name" value="bZIP_Maf"/>
</dbReference>
<keyword evidence="5" id="KW-1017">Isopeptide bond</keyword>
<sequence length="281" mass="32067">MGEEFTGDLESCYSTNIKTFPDWLIPEENGSGLKDANYQDPNIATFDDLERILSDQSNNFNEDSLKKPILPDDMDYNHYDNGSQTPNICDKWMSSNSDWLNYFTSTADAIGNDHDALCSNDCPDDSTDQNSSVDQVESNSLVGSSDDSKSDDCSVIDDMSNINRSSDEMADVQDRNEEKGKINDHQDFTDDALCRMRTKELNMCLNGFSDKKKEEIKRRRRTLKNRGYAQNSRAKRVKEAKSMLTVVIEQRSIITKLRREKEQTAQERDKYKQLLLASGKI</sequence>
<dbReference type="FunFam" id="1.20.5.170:FF:000071">
    <property type="entry name" value="Neural retina-specific leucine zipper protein"/>
    <property type="match status" value="1"/>
</dbReference>
<dbReference type="GeneID" id="6750223"/>